<dbReference type="Gene3D" id="2.40.10.10">
    <property type="entry name" value="Trypsin-like serine proteases"/>
    <property type="match status" value="2"/>
</dbReference>
<comment type="caution">
    <text evidence="3">The sequence shown here is derived from an EMBL/GenBank/DDBJ whole genome shotgun (WGS) entry which is preliminary data.</text>
</comment>
<feature type="chain" id="PRO_5038396785" evidence="2">
    <location>
        <begin position="34"/>
        <end position="412"/>
    </location>
</feature>
<dbReference type="SUPFAM" id="SSF50494">
    <property type="entry name" value="Trypsin-like serine proteases"/>
    <property type="match status" value="1"/>
</dbReference>
<organism evidence="3 4">
    <name type="scientific">Candidatus Neomicrothrix parvicella RN1</name>
    <dbReference type="NCBI Taxonomy" id="1229780"/>
    <lineage>
        <taxon>Bacteria</taxon>
        <taxon>Bacillati</taxon>
        <taxon>Actinomycetota</taxon>
        <taxon>Acidimicrobiia</taxon>
        <taxon>Acidimicrobiales</taxon>
        <taxon>Microthrixaceae</taxon>
        <taxon>Candidatus Neomicrothrix</taxon>
    </lineage>
</organism>
<name>R4Z779_9ACTN</name>
<dbReference type="InterPro" id="IPR009003">
    <property type="entry name" value="Peptidase_S1_PA"/>
</dbReference>
<dbReference type="STRING" id="1229780.BN381_90052"/>
<protein>
    <submittedName>
        <fullName evidence="3">Uncharacterized protein</fullName>
    </submittedName>
</protein>
<reference evidence="3 4" key="1">
    <citation type="journal article" date="2013" name="ISME J.">
        <title>Metabolic model for the filamentous 'Candidatus Microthrix parvicella' based on genomic and metagenomic analyses.</title>
        <authorList>
            <person name="Jon McIlroy S."/>
            <person name="Kristiansen R."/>
            <person name="Albertsen M."/>
            <person name="Michael Karst S."/>
            <person name="Rossetti S."/>
            <person name="Lund Nielsen J."/>
            <person name="Tandoi V."/>
            <person name="James Seviour R."/>
            <person name="Nielsen P.H."/>
        </authorList>
    </citation>
    <scope>NUCLEOTIDE SEQUENCE [LARGE SCALE GENOMIC DNA]</scope>
    <source>
        <strain evidence="3 4">RN1</strain>
    </source>
</reference>
<evidence type="ECO:0000313" key="3">
    <source>
        <dbReference type="EMBL" id="CCM65981.1"/>
    </source>
</evidence>
<evidence type="ECO:0000313" key="4">
    <source>
        <dbReference type="Proteomes" id="UP000018291"/>
    </source>
</evidence>
<accession>R4Z779</accession>
<feature type="region of interest" description="Disordered" evidence="1">
    <location>
        <begin position="31"/>
        <end position="52"/>
    </location>
</feature>
<dbReference type="HOGENOM" id="CLU_666807_0_0_11"/>
<sequence length="412" mass="42645">MGLNRNPQAKALARALGASALLAPLALSGVSTAGASPAGPSPEPDPSIDDPQVSYTITAERYLDEAANEELGKVEESILGAVDSARFGGLWLTAEGDETGVTVGIVGPTSRDREVLEALDLPVDVSVVESTRSAASLREEAGSINERLLEAGIDASAVRYDFKTGLIYLSVGSNVNDEDLASVQDTWEADWVVYEGRQEIGMTYPDPSASGVREFHETSPGYYGACTAGFSGAVNGGAKVQFTAAHCATGAGKAVNASHGDANVSGNIASYYGSGTVWSPTGANQLDVMLHSSPNASPHVYINSNYKRTVVGQANPVWLETNICYRGATSASEKCGGVSYFSNFNVGGRTFDGFCLGGAKPLGGDSGSGMYKKLSNDRASARGILWGYQGSNGCGTSINDDSAFMGALVLTG</sequence>
<evidence type="ECO:0000256" key="2">
    <source>
        <dbReference type="SAM" id="SignalP"/>
    </source>
</evidence>
<dbReference type="EMBL" id="CANL01000087">
    <property type="protein sequence ID" value="CCM65981.1"/>
    <property type="molecule type" value="Genomic_DNA"/>
</dbReference>
<proteinExistence type="predicted"/>
<dbReference type="AlphaFoldDB" id="R4Z779"/>
<evidence type="ECO:0000256" key="1">
    <source>
        <dbReference type="SAM" id="MobiDB-lite"/>
    </source>
</evidence>
<dbReference type="Proteomes" id="UP000018291">
    <property type="component" value="Unassembled WGS sequence"/>
</dbReference>
<gene>
    <name evidence="3" type="ORF">BN381_90052</name>
</gene>
<feature type="signal peptide" evidence="2">
    <location>
        <begin position="1"/>
        <end position="33"/>
    </location>
</feature>
<keyword evidence="4" id="KW-1185">Reference proteome</keyword>
<keyword evidence="2" id="KW-0732">Signal</keyword>
<dbReference type="InterPro" id="IPR043504">
    <property type="entry name" value="Peptidase_S1_PA_chymotrypsin"/>
</dbReference>